<dbReference type="AlphaFoldDB" id="A0A1C4YTQ6"/>
<dbReference type="Proteomes" id="UP000198797">
    <property type="component" value="Unassembled WGS sequence"/>
</dbReference>
<feature type="region of interest" description="Disordered" evidence="1">
    <location>
        <begin position="1"/>
        <end position="23"/>
    </location>
</feature>
<dbReference type="EMBL" id="FMCU01000007">
    <property type="protein sequence ID" value="SCF24162.1"/>
    <property type="molecule type" value="Genomic_DNA"/>
</dbReference>
<accession>A0A1C4YTQ6</accession>
<gene>
    <name evidence="2" type="ORF">GA0070216_107149</name>
</gene>
<evidence type="ECO:0000313" key="3">
    <source>
        <dbReference type="Proteomes" id="UP000198797"/>
    </source>
</evidence>
<sequence>MKGARSGVCRRPPQRWASQERIPQTRHRAEVAALPKRGVLGLWSGLYATACRRWSLLLVAVIDEARLSHSGVVLTVTVREL</sequence>
<evidence type="ECO:0000256" key="1">
    <source>
        <dbReference type="SAM" id="MobiDB-lite"/>
    </source>
</evidence>
<keyword evidence="3" id="KW-1185">Reference proteome</keyword>
<name>A0A1C4YTQ6_9ACTN</name>
<organism evidence="2 3">
    <name type="scientific">Micromonospora matsumotoense</name>
    <dbReference type="NCBI Taxonomy" id="121616"/>
    <lineage>
        <taxon>Bacteria</taxon>
        <taxon>Bacillati</taxon>
        <taxon>Actinomycetota</taxon>
        <taxon>Actinomycetes</taxon>
        <taxon>Micromonosporales</taxon>
        <taxon>Micromonosporaceae</taxon>
        <taxon>Micromonospora</taxon>
    </lineage>
</organism>
<reference evidence="3" key="1">
    <citation type="submission" date="2016-06" db="EMBL/GenBank/DDBJ databases">
        <authorList>
            <person name="Varghese N."/>
            <person name="Submissions Spin"/>
        </authorList>
    </citation>
    <scope>NUCLEOTIDE SEQUENCE [LARGE SCALE GENOMIC DNA]</scope>
    <source>
        <strain evidence="3">DSM 44100</strain>
    </source>
</reference>
<protein>
    <submittedName>
        <fullName evidence="2">Uncharacterized protein</fullName>
    </submittedName>
</protein>
<proteinExistence type="predicted"/>
<evidence type="ECO:0000313" key="2">
    <source>
        <dbReference type="EMBL" id="SCF24162.1"/>
    </source>
</evidence>